<keyword evidence="3" id="KW-0949">S-adenosyl-L-methionine</keyword>
<evidence type="ECO:0000259" key="4">
    <source>
        <dbReference type="Pfam" id="PF13649"/>
    </source>
</evidence>
<dbReference type="InterPro" id="IPR029063">
    <property type="entry name" value="SAM-dependent_MTases_sf"/>
</dbReference>
<comment type="caution">
    <text evidence="5">The sequence shown here is derived from an EMBL/GenBank/DDBJ whole genome shotgun (WGS) entry which is preliminary data.</text>
</comment>
<keyword evidence="2 5" id="KW-0808">Transferase</keyword>
<dbReference type="PANTHER" id="PTHR43464:SF19">
    <property type="entry name" value="UBIQUINONE BIOSYNTHESIS O-METHYLTRANSFERASE, MITOCHONDRIAL"/>
    <property type="match status" value="1"/>
</dbReference>
<dbReference type="CDD" id="cd02440">
    <property type="entry name" value="AdoMet_MTases"/>
    <property type="match status" value="1"/>
</dbReference>
<evidence type="ECO:0000313" key="5">
    <source>
        <dbReference type="EMBL" id="RIJ29332.1"/>
    </source>
</evidence>
<reference evidence="5 6" key="1">
    <citation type="submission" date="2018-08" db="EMBL/GenBank/DDBJ databases">
        <title>Henriciella mobilis sp. nov., isolated from seawater.</title>
        <authorList>
            <person name="Cheng H."/>
            <person name="Wu Y.-H."/>
            <person name="Xu X.-W."/>
            <person name="Guo L.-L."/>
        </authorList>
    </citation>
    <scope>NUCLEOTIDE SEQUENCE [LARGE SCALE GENOMIC DNA]</scope>
    <source>
        <strain evidence="5 6">JN25</strain>
    </source>
</reference>
<dbReference type="Gene3D" id="3.40.50.150">
    <property type="entry name" value="Vaccinia Virus protein VP39"/>
    <property type="match status" value="1"/>
</dbReference>
<dbReference type="PANTHER" id="PTHR43464">
    <property type="entry name" value="METHYLTRANSFERASE"/>
    <property type="match status" value="1"/>
</dbReference>
<dbReference type="OrthoDB" id="9777638at2"/>
<organism evidence="5 6">
    <name type="scientific">Henriciella mobilis</name>
    <dbReference type="NCBI Taxonomy" id="2305467"/>
    <lineage>
        <taxon>Bacteria</taxon>
        <taxon>Pseudomonadati</taxon>
        <taxon>Pseudomonadota</taxon>
        <taxon>Alphaproteobacteria</taxon>
        <taxon>Hyphomonadales</taxon>
        <taxon>Hyphomonadaceae</taxon>
        <taxon>Henriciella</taxon>
    </lineage>
</organism>
<proteinExistence type="predicted"/>
<evidence type="ECO:0000313" key="6">
    <source>
        <dbReference type="Proteomes" id="UP000266385"/>
    </source>
</evidence>
<dbReference type="RefSeq" id="WP_119376352.1">
    <property type="nucleotide sequence ID" value="NZ_QWFX01000012.1"/>
</dbReference>
<dbReference type="GO" id="GO:0008168">
    <property type="term" value="F:methyltransferase activity"/>
    <property type="evidence" value="ECO:0007669"/>
    <property type="project" value="UniProtKB-KW"/>
</dbReference>
<gene>
    <name evidence="5" type="ORF">D1223_10330</name>
</gene>
<protein>
    <submittedName>
        <fullName evidence="5">Class I SAM-dependent methyltransferase</fullName>
    </submittedName>
</protein>
<dbReference type="InterPro" id="IPR041698">
    <property type="entry name" value="Methyltransf_25"/>
</dbReference>
<evidence type="ECO:0000256" key="2">
    <source>
        <dbReference type="ARBA" id="ARBA00022679"/>
    </source>
</evidence>
<keyword evidence="6" id="KW-1185">Reference proteome</keyword>
<dbReference type="AlphaFoldDB" id="A0A399RHQ7"/>
<accession>A0A399RHQ7</accession>
<dbReference type="GO" id="GO:0032259">
    <property type="term" value="P:methylation"/>
    <property type="evidence" value="ECO:0007669"/>
    <property type="project" value="UniProtKB-KW"/>
</dbReference>
<keyword evidence="1 5" id="KW-0489">Methyltransferase</keyword>
<dbReference type="Proteomes" id="UP000266385">
    <property type="component" value="Unassembled WGS sequence"/>
</dbReference>
<name>A0A399RHQ7_9PROT</name>
<sequence>MTRQNASNADQIEYWNGKAGENWAAQADRLDAMLSPYIDIVLSAAQIASGQRVLDVGCGSGALSRAALAAGAGHVTGVDVSGPMLALARKRAEGRSDAEFIQADASVWQADGKFDRLISRFGVMFFADPQAAFANLRAQIAPDGRLAFVCWQPLSRNDWAVEPLKAALSLTDEAPTRPEPGAPGPFAFEDADRTVGLLSGAGWKDATAASWTGKMRLPGDTVDEAAAFAVRMGPAARLIAEKELDSDKVFQVVRSALAAKADTDGHVRLDAAVWIVTAQA</sequence>
<evidence type="ECO:0000256" key="1">
    <source>
        <dbReference type="ARBA" id="ARBA00022603"/>
    </source>
</evidence>
<dbReference type="SUPFAM" id="SSF53335">
    <property type="entry name" value="S-adenosyl-L-methionine-dependent methyltransferases"/>
    <property type="match status" value="1"/>
</dbReference>
<evidence type="ECO:0000256" key="3">
    <source>
        <dbReference type="ARBA" id="ARBA00022691"/>
    </source>
</evidence>
<feature type="domain" description="Methyltransferase" evidence="4">
    <location>
        <begin position="53"/>
        <end position="144"/>
    </location>
</feature>
<dbReference type="EMBL" id="QWFX01000012">
    <property type="protein sequence ID" value="RIJ29332.1"/>
    <property type="molecule type" value="Genomic_DNA"/>
</dbReference>
<dbReference type="Pfam" id="PF13649">
    <property type="entry name" value="Methyltransf_25"/>
    <property type="match status" value="1"/>
</dbReference>